<name>A0A3T1CKU2_9SPHN</name>
<dbReference type="RefSeq" id="WP_130587059.1">
    <property type="nucleotide sequence ID" value="NZ_AP019389.1"/>
</dbReference>
<evidence type="ECO:0000313" key="1">
    <source>
        <dbReference type="EMBL" id="BBI21625.1"/>
    </source>
</evidence>
<reference evidence="1 2" key="1">
    <citation type="submission" date="2019-01" db="EMBL/GenBank/DDBJ databases">
        <title>Complete genome sequence of Erythrobacter flavus KJ5.</title>
        <authorList>
            <person name="Kanesaki Y."/>
            <person name="Brotosudarmo T."/>
            <person name="Moriuchi R."/>
            <person name="Awai K."/>
        </authorList>
    </citation>
    <scope>NUCLEOTIDE SEQUENCE [LARGE SCALE GENOMIC DNA]</scope>
    <source>
        <strain evidence="1 2">KJ5</strain>
    </source>
</reference>
<sequence length="161" mass="18337">MHIIKSDNYEEAEDAVRDILMMYVDLAHSTAGFGHNADVYIRFDPLKFVDAEVEDTGCYYVDLELLRAGSAIAILCAFYNVWVEEQEVDGHPMTNRFQVAVDEGRLSRFADIAGVIAEAIRRKGAPLEDQWIEEAVAPLYRKYVVGFFARLAKQDRSARQR</sequence>
<organism evidence="1 2">
    <name type="scientific">Qipengyuania flava</name>
    <dbReference type="NCBI Taxonomy" id="192812"/>
    <lineage>
        <taxon>Bacteria</taxon>
        <taxon>Pseudomonadati</taxon>
        <taxon>Pseudomonadota</taxon>
        <taxon>Alphaproteobacteria</taxon>
        <taxon>Sphingomonadales</taxon>
        <taxon>Erythrobacteraceae</taxon>
        <taxon>Qipengyuania</taxon>
    </lineage>
</organism>
<dbReference type="Proteomes" id="UP000290057">
    <property type="component" value="Chromosome"/>
</dbReference>
<dbReference type="AlphaFoldDB" id="A0A3T1CKU2"/>
<protein>
    <submittedName>
        <fullName evidence="1">Uncharacterized protein</fullName>
    </submittedName>
</protein>
<proteinExistence type="predicted"/>
<gene>
    <name evidence="1" type="ORF">EKJ_24720</name>
</gene>
<evidence type="ECO:0000313" key="2">
    <source>
        <dbReference type="Proteomes" id="UP000290057"/>
    </source>
</evidence>
<dbReference type="EMBL" id="AP019389">
    <property type="protein sequence ID" value="BBI21625.1"/>
    <property type="molecule type" value="Genomic_DNA"/>
</dbReference>
<accession>A0A3T1CKU2</accession>
<keyword evidence="2" id="KW-1185">Reference proteome</keyword>